<comment type="caution">
    <text evidence="2">The sequence shown here is derived from an EMBL/GenBank/DDBJ whole genome shotgun (WGS) entry which is preliminary data.</text>
</comment>
<sequence length="453" mass="50035">MEAASTNVTEASITFHGEPWTAEAARLLLEVDEGWVGYHHATAWSWRDETYAVFAAICEDRKWPCNSQAACVAMLQALRSGAIRMKLSSGTRTLDGRAQWALQEMRELGAQMRRVADGQLPAARWPVQVATFVEAMKAKDPDYSIQDRTSEDFAARASKYVYKSILVQMNTAQLTPDPVAKTNPAVKAKKLEKRSRRTTRARAEAEAEAKAEAMEEVDSDDEPLATLATSLAKTRSSRRIKKRRRQRSAESDGDSSYHDPTSEDEEEMWEAALRESETDSMPDIHELTSQGELVPVIEPKSPSQSAADQSRPSLPPGATEQVMPSSAACPTQPSPRGSSPSEKPSSPCQDELIQGRASPRQAATSLNGHRSGGTPTGRSSQEQEQVPQQQNTNSRSNGITGARSRRAFRSLNPCDRPGKPWGEFVVEVLLAERTARNDDELDYVRFVRGLYEI</sequence>
<evidence type="ECO:0000313" key="2">
    <source>
        <dbReference type="EMBL" id="GMF14640.1"/>
    </source>
</evidence>
<dbReference type="OrthoDB" id="155570at2759"/>
<evidence type="ECO:0000313" key="3">
    <source>
        <dbReference type="Proteomes" id="UP001165083"/>
    </source>
</evidence>
<dbReference type="EMBL" id="BSXW01000203">
    <property type="protein sequence ID" value="GMF14640.1"/>
    <property type="molecule type" value="Genomic_DNA"/>
</dbReference>
<reference evidence="2" key="1">
    <citation type="submission" date="2023-04" db="EMBL/GenBank/DDBJ databases">
        <title>Phytophthora lilii NBRC 32176.</title>
        <authorList>
            <person name="Ichikawa N."/>
            <person name="Sato H."/>
            <person name="Tonouchi N."/>
        </authorList>
    </citation>
    <scope>NUCLEOTIDE SEQUENCE</scope>
    <source>
        <strain evidence="2">NBRC 32176</strain>
    </source>
</reference>
<feature type="compositionally biased region" description="Polar residues" evidence="1">
    <location>
        <begin position="301"/>
        <end position="312"/>
    </location>
</feature>
<proteinExistence type="predicted"/>
<feature type="region of interest" description="Disordered" evidence="1">
    <location>
        <begin position="176"/>
        <end position="418"/>
    </location>
</feature>
<feature type="compositionally biased region" description="Basic and acidic residues" evidence="1">
    <location>
        <begin position="272"/>
        <end position="286"/>
    </location>
</feature>
<dbReference type="AlphaFoldDB" id="A0A9W6WS45"/>
<feature type="compositionally biased region" description="Basic residues" evidence="1">
    <location>
        <begin position="187"/>
        <end position="200"/>
    </location>
</feature>
<gene>
    <name evidence="2" type="ORF">Plil01_000485700</name>
</gene>
<protein>
    <submittedName>
        <fullName evidence="2">Unnamed protein product</fullName>
    </submittedName>
</protein>
<name>A0A9W6WS45_9STRA</name>
<feature type="compositionally biased region" description="Basic and acidic residues" evidence="1">
    <location>
        <begin position="247"/>
        <end position="261"/>
    </location>
</feature>
<organism evidence="2 3">
    <name type="scientific">Phytophthora lilii</name>
    <dbReference type="NCBI Taxonomy" id="2077276"/>
    <lineage>
        <taxon>Eukaryota</taxon>
        <taxon>Sar</taxon>
        <taxon>Stramenopiles</taxon>
        <taxon>Oomycota</taxon>
        <taxon>Peronosporomycetes</taxon>
        <taxon>Peronosporales</taxon>
        <taxon>Peronosporaceae</taxon>
        <taxon>Phytophthora</taxon>
    </lineage>
</organism>
<evidence type="ECO:0000256" key="1">
    <source>
        <dbReference type="SAM" id="MobiDB-lite"/>
    </source>
</evidence>
<accession>A0A9W6WS45</accession>
<keyword evidence="3" id="KW-1185">Reference proteome</keyword>
<dbReference type="Proteomes" id="UP001165083">
    <property type="component" value="Unassembled WGS sequence"/>
</dbReference>
<feature type="compositionally biased region" description="Basic residues" evidence="1">
    <location>
        <begin position="235"/>
        <end position="246"/>
    </location>
</feature>
<feature type="compositionally biased region" description="Basic and acidic residues" evidence="1">
    <location>
        <begin position="201"/>
        <end position="213"/>
    </location>
</feature>
<feature type="compositionally biased region" description="Polar residues" evidence="1">
    <location>
        <begin position="322"/>
        <end position="348"/>
    </location>
</feature>
<feature type="compositionally biased region" description="Acidic residues" evidence="1">
    <location>
        <begin position="214"/>
        <end position="223"/>
    </location>
</feature>